<accession>A0ABW5WCL4</accession>
<organism evidence="1 2">
    <name type="scientific">Prauserella oleivorans</name>
    <dbReference type="NCBI Taxonomy" id="1478153"/>
    <lineage>
        <taxon>Bacteria</taxon>
        <taxon>Bacillati</taxon>
        <taxon>Actinomycetota</taxon>
        <taxon>Actinomycetes</taxon>
        <taxon>Pseudonocardiales</taxon>
        <taxon>Pseudonocardiaceae</taxon>
        <taxon>Prauserella</taxon>
    </lineage>
</organism>
<name>A0ABW5WCL4_9PSEU</name>
<dbReference type="RefSeq" id="WP_377385015.1">
    <property type="nucleotide sequence ID" value="NZ_JBHSAN010000004.1"/>
</dbReference>
<keyword evidence="2" id="KW-1185">Reference proteome</keyword>
<sequence>MQITLPPAGKLPAIKAALTLLPEKHRHLPPELAEFEKLLDTLRDLPEPLTDTEIARSLADAEPNELPALLDTLATEKARGEALRAANGNGLRTLLERRRSSAVLAALPDVLERLAPVFTQATDTLAKAGAELPEGAAALDPQAVLDSNAGSAYHQARQALDTIQRIGAVVPVHLRQDGTTRSGSQCVAVVDVPVCGPYITDGLTTGYLNNPDELELLKAVGRLVDDYNTDPRLALLEVVRGRYTGCSLSLAATVDEAQQRIERISTASKVKREDALSEHQRRSLDRRQWRTVR</sequence>
<comment type="caution">
    <text evidence="1">The sequence shown here is derived from an EMBL/GenBank/DDBJ whole genome shotgun (WGS) entry which is preliminary data.</text>
</comment>
<evidence type="ECO:0000313" key="2">
    <source>
        <dbReference type="Proteomes" id="UP001597478"/>
    </source>
</evidence>
<dbReference type="EMBL" id="JBHUOF010000013">
    <property type="protein sequence ID" value="MFD2800081.1"/>
    <property type="molecule type" value="Genomic_DNA"/>
</dbReference>
<evidence type="ECO:0000313" key="1">
    <source>
        <dbReference type="EMBL" id="MFD2800081.1"/>
    </source>
</evidence>
<gene>
    <name evidence="1" type="ORF">ACFS2C_11830</name>
</gene>
<proteinExistence type="predicted"/>
<dbReference type="Proteomes" id="UP001597478">
    <property type="component" value="Unassembled WGS sequence"/>
</dbReference>
<reference evidence="2" key="1">
    <citation type="journal article" date="2019" name="Int. J. Syst. Evol. Microbiol.">
        <title>The Global Catalogue of Microorganisms (GCM) 10K type strain sequencing project: providing services to taxonomists for standard genome sequencing and annotation.</title>
        <authorList>
            <consortium name="The Broad Institute Genomics Platform"/>
            <consortium name="The Broad Institute Genome Sequencing Center for Infectious Disease"/>
            <person name="Wu L."/>
            <person name="Ma J."/>
        </authorList>
    </citation>
    <scope>NUCLEOTIDE SEQUENCE [LARGE SCALE GENOMIC DNA]</scope>
    <source>
        <strain evidence="2">IBRC-M 10906</strain>
    </source>
</reference>
<protein>
    <submittedName>
        <fullName evidence="1">Uncharacterized protein</fullName>
    </submittedName>
</protein>